<dbReference type="Gene3D" id="1.20.1250.20">
    <property type="entry name" value="MFS general substrate transporter like domains"/>
    <property type="match status" value="2"/>
</dbReference>
<dbReference type="AlphaFoldDB" id="A0A8T2QVQ4"/>
<dbReference type="GO" id="GO:0016020">
    <property type="term" value="C:membrane"/>
    <property type="evidence" value="ECO:0007669"/>
    <property type="project" value="UniProtKB-SubCell"/>
</dbReference>
<comment type="similarity">
    <text evidence="2">Belongs to the major facilitator superfamily. Sugar transporter (TC 2.A.1.1) family.</text>
</comment>
<evidence type="ECO:0000256" key="4">
    <source>
        <dbReference type="ARBA" id="ARBA00022692"/>
    </source>
</evidence>
<dbReference type="EMBL" id="CM035437">
    <property type="protein sequence ID" value="KAH7287700.1"/>
    <property type="molecule type" value="Genomic_DNA"/>
</dbReference>
<feature type="transmembrane region" description="Helical" evidence="7">
    <location>
        <begin position="685"/>
        <end position="704"/>
    </location>
</feature>
<dbReference type="PROSITE" id="PS00216">
    <property type="entry name" value="SUGAR_TRANSPORT_1"/>
    <property type="match status" value="1"/>
</dbReference>
<dbReference type="InterPro" id="IPR005828">
    <property type="entry name" value="MFS_sugar_transport-like"/>
</dbReference>
<dbReference type="InterPro" id="IPR050814">
    <property type="entry name" value="Myo-inositol_Transporter"/>
</dbReference>
<dbReference type="PRINTS" id="PR00171">
    <property type="entry name" value="SUGRTRNSPORT"/>
</dbReference>
<reference evidence="9" key="1">
    <citation type="submission" date="2021-08" db="EMBL/GenBank/DDBJ databases">
        <title>WGS assembly of Ceratopteris richardii.</title>
        <authorList>
            <person name="Marchant D.B."/>
            <person name="Chen G."/>
            <person name="Jenkins J."/>
            <person name="Shu S."/>
            <person name="Leebens-Mack J."/>
            <person name="Grimwood J."/>
            <person name="Schmutz J."/>
            <person name="Soltis P."/>
            <person name="Soltis D."/>
            <person name="Chen Z.-H."/>
        </authorList>
    </citation>
    <scope>NUCLEOTIDE SEQUENCE</scope>
    <source>
        <strain evidence="9">Whitten #5841</strain>
        <tissue evidence="9">Leaf</tissue>
    </source>
</reference>
<keyword evidence="6 7" id="KW-0472">Membrane</keyword>
<dbReference type="PROSITE" id="PS00217">
    <property type="entry name" value="SUGAR_TRANSPORT_2"/>
    <property type="match status" value="1"/>
</dbReference>
<dbReference type="Pfam" id="PF00083">
    <property type="entry name" value="Sugar_tr"/>
    <property type="match status" value="2"/>
</dbReference>
<evidence type="ECO:0000256" key="7">
    <source>
        <dbReference type="SAM" id="Phobius"/>
    </source>
</evidence>
<dbReference type="PANTHER" id="PTHR48020:SF35">
    <property type="entry name" value="SUGAR TRANSPORTER"/>
    <property type="match status" value="1"/>
</dbReference>
<dbReference type="InterPro" id="IPR020846">
    <property type="entry name" value="MFS_dom"/>
</dbReference>
<keyword evidence="3" id="KW-0813">Transport</keyword>
<dbReference type="InterPro" id="IPR036259">
    <property type="entry name" value="MFS_trans_sf"/>
</dbReference>
<feature type="transmembrane region" description="Helical" evidence="7">
    <location>
        <begin position="622"/>
        <end position="643"/>
    </location>
</feature>
<dbReference type="SUPFAM" id="SSF103473">
    <property type="entry name" value="MFS general substrate transporter"/>
    <property type="match status" value="1"/>
</dbReference>
<feature type="domain" description="Major facilitator superfamily (MFS) profile" evidence="8">
    <location>
        <begin position="7"/>
        <end position="743"/>
    </location>
</feature>
<keyword evidence="10" id="KW-1185">Reference proteome</keyword>
<evidence type="ECO:0000313" key="9">
    <source>
        <dbReference type="EMBL" id="KAH7287700.1"/>
    </source>
</evidence>
<evidence type="ECO:0000256" key="2">
    <source>
        <dbReference type="ARBA" id="ARBA00010992"/>
    </source>
</evidence>
<feature type="transmembrane region" description="Helical" evidence="7">
    <location>
        <begin position="591"/>
        <end position="610"/>
    </location>
</feature>
<feature type="transmembrane region" description="Helical" evidence="7">
    <location>
        <begin position="716"/>
        <end position="737"/>
    </location>
</feature>
<evidence type="ECO:0000259" key="8">
    <source>
        <dbReference type="PROSITE" id="PS50850"/>
    </source>
</evidence>
<keyword evidence="5 7" id="KW-1133">Transmembrane helix</keyword>
<evidence type="ECO:0000256" key="3">
    <source>
        <dbReference type="ARBA" id="ARBA00022448"/>
    </source>
</evidence>
<keyword evidence="4 7" id="KW-0812">Transmembrane</keyword>
<dbReference type="Proteomes" id="UP000825935">
    <property type="component" value="Chromosome 32"/>
</dbReference>
<dbReference type="InterPro" id="IPR003663">
    <property type="entry name" value="Sugar/inositol_transpt"/>
</dbReference>
<comment type="subcellular location">
    <subcellularLocation>
        <location evidence="1">Membrane</location>
        <topology evidence="1">Multi-pass membrane protein</topology>
    </subcellularLocation>
</comment>
<dbReference type="OMA" id="YIHEETS"/>
<dbReference type="EMBL" id="CM035437">
    <property type="protein sequence ID" value="KAH7287701.1"/>
    <property type="molecule type" value="Genomic_DNA"/>
</dbReference>
<proteinExistence type="inferred from homology"/>
<feature type="transmembrane region" description="Helical" evidence="7">
    <location>
        <begin position="649"/>
        <end position="673"/>
    </location>
</feature>
<feature type="transmembrane region" description="Helical" evidence="7">
    <location>
        <begin position="165"/>
        <end position="185"/>
    </location>
</feature>
<dbReference type="OrthoDB" id="6339427at2759"/>
<sequence>MRATKIVACAAAVGNLLNGWDSATLAGALLYIEPEFELDVQPVLEGLVAAASLVGAALSTTFAGSGADWLGRRKMICISAALYCLGAIVMFWSPNVYVLLVARILDGVGVGLAVTVAPLYISEISPAEIRGELNTLPQLLGTSGMFLAYCLVFGLSLISNPSWRMMLGIIFIPSVFYLLIGLLFLPESPRWLVSKGRTKEAKQVLQRLRSREDVSGEMALLVEGLGVGEDLTLEEYIIQPAGFMGDNASVVDNEDDTHIRLFAPEDGTEWIAKPLSSITGSQGFLSRPPSIFQQGTPRLGSMSLMDPMVTLMGSFKGTVADHQNIFGSMYSPVQNHQFEAFTDEKDDEENVQRHTEVSGYFSEDADGDGALTSPLLSRHSSSHWEDPDLHRLDSLASSASRMVSKYGKDVSAQTVPTSIAPQHGSFVGSVGSAGIGGGWQLVWQLPGPEDTEDIPHQGSYKRIFLFQEPPADGTRAGSTYSLPRFGSTVGEVESIPAAALVSRPSKYGKDIHLDNQVGPALIHPAEIATKGPVWSDLLHGGVKQALIVGVVLQILEQFGGINAVLNFTPKILQESGADVLLSQMGIGSDSASILASAVTQLVALPFIVVAMRLMDVIGRRRILLTTLPILVIALLCLIIINIVPASDAVFASVSVLSVVVYVIFFVTGFGPIPNMLCAEIFPTRVRGVCTGICQAAMWITNILVTELFPILDASLGIAKTFAFFAVFCFIAWIFVYVKVPETKGMPLEVIVEFFAMSAAEKKRLSDDQKNAEKETEV</sequence>
<organism evidence="9 10">
    <name type="scientific">Ceratopteris richardii</name>
    <name type="common">Triangle waterfern</name>
    <dbReference type="NCBI Taxonomy" id="49495"/>
    <lineage>
        <taxon>Eukaryota</taxon>
        <taxon>Viridiplantae</taxon>
        <taxon>Streptophyta</taxon>
        <taxon>Embryophyta</taxon>
        <taxon>Tracheophyta</taxon>
        <taxon>Polypodiopsida</taxon>
        <taxon>Polypodiidae</taxon>
        <taxon>Polypodiales</taxon>
        <taxon>Pteridineae</taxon>
        <taxon>Pteridaceae</taxon>
        <taxon>Parkerioideae</taxon>
        <taxon>Ceratopteris</taxon>
    </lineage>
</organism>
<dbReference type="PROSITE" id="PS50850">
    <property type="entry name" value="MFS"/>
    <property type="match status" value="1"/>
</dbReference>
<accession>A0A8T2QVQ4</accession>
<evidence type="ECO:0000256" key="1">
    <source>
        <dbReference type="ARBA" id="ARBA00004141"/>
    </source>
</evidence>
<gene>
    <name evidence="9" type="ORF">KP509_32G070000</name>
</gene>
<evidence type="ECO:0000256" key="6">
    <source>
        <dbReference type="ARBA" id="ARBA00023136"/>
    </source>
</evidence>
<dbReference type="GO" id="GO:0022857">
    <property type="term" value="F:transmembrane transporter activity"/>
    <property type="evidence" value="ECO:0007669"/>
    <property type="project" value="InterPro"/>
</dbReference>
<feature type="transmembrane region" description="Helical" evidence="7">
    <location>
        <begin position="139"/>
        <end position="159"/>
    </location>
</feature>
<feature type="transmembrane region" description="Helical" evidence="7">
    <location>
        <begin position="98"/>
        <end position="119"/>
    </location>
</feature>
<protein>
    <recommendedName>
        <fullName evidence="8">Major facilitator superfamily (MFS) profile domain-containing protein</fullName>
    </recommendedName>
</protein>
<dbReference type="PANTHER" id="PTHR48020">
    <property type="entry name" value="PROTON MYO-INOSITOL COTRANSPORTER"/>
    <property type="match status" value="1"/>
</dbReference>
<evidence type="ECO:0000256" key="5">
    <source>
        <dbReference type="ARBA" id="ARBA00022989"/>
    </source>
</evidence>
<comment type="caution">
    <text evidence="9">The sequence shown here is derived from an EMBL/GenBank/DDBJ whole genome shotgun (WGS) entry which is preliminary data.</text>
</comment>
<evidence type="ECO:0000313" key="10">
    <source>
        <dbReference type="Proteomes" id="UP000825935"/>
    </source>
</evidence>
<name>A0A8T2QVQ4_CERRI</name>
<dbReference type="InterPro" id="IPR005829">
    <property type="entry name" value="Sugar_transporter_CS"/>
</dbReference>
<feature type="transmembrane region" description="Helical" evidence="7">
    <location>
        <begin position="75"/>
        <end position="92"/>
    </location>
</feature>
<feature type="transmembrane region" description="Helical" evidence="7">
    <location>
        <begin position="43"/>
        <end position="63"/>
    </location>
</feature>